<name>A0AAW6U425_9BACT</name>
<dbReference type="AlphaFoldDB" id="A0AAW6U425"/>
<keyword evidence="3" id="KW-1185">Reference proteome</keyword>
<keyword evidence="1" id="KW-0732">Signal</keyword>
<sequence length="467" mass="53545">MNARFRLPTRSICMVVVLWICCMARAQQAVPGPVIEPWRFQVGVCTHFCQGKGIVERNLDGIKSAGIGAIRDEVPWGAIEREKGRLEMPESFDTYVRRAAARRVNVMLILNYGNRFYDDADRPQSPEAIEGFCRYSEFVVRHFGADVRLYEIWNEWDIPIGLPERHRKPGTPESYFNLLKAVYPRIKAADPDVTVIAGAPTSGGVKRGWLEEIVKLGALKYCDAISIHSYNYSESFPQRGPEACSVWMTSVQQMLRRYNGDKDVPFYVTEMGWPTHVTKGGTDPELAASYLARLYLLARTSTSFEGLWWYDFQDDGWDPKYNEDNFGLVRPDLTPKPAYYVMADISQLVGKGQYAGRIETSDEHVQGLRFTRGDRDYWTIWSEDDRDRQIVLQTEHPETPVLVRQLGHDASLVQWGFRDWAQRRNSELVPNRMSIVVGHRPFMLSGDLSGISIAEVIPRFRQSEEER</sequence>
<evidence type="ECO:0000313" key="2">
    <source>
        <dbReference type="EMBL" id="MDI6450429.1"/>
    </source>
</evidence>
<evidence type="ECO:0000256" key="1">
    <source>
        <dbReference type="SAM" id="SignalP"/>
    </source>
</evidence>
<dbReference type="InterPro" id="IPR017853">
    <property type="entry name" value="GH"/>
</dbReference>
<comment type="caution">
    <text evidence="2">The sequence shown here is derived from an EMBL/GenBank/DDBJ whole genome shotgun (WGS) entry which is preliminary data.</text>
</comment>
<evidence type="ECO:0000313" key="3">
    <source>
        <dbReference type="Proteomes" id="UP001431776"/>
    </source>
</evidence>
<dbReference type="PANTHER" id="PTHR12631:SF10">
    <property type="entry name" value="BETA-XYLOSIDASE-LIKE PROTEIN-RELATED"/>
    <property type="match status" value="1"/>
</dbReference>
<feature type="chain" id="PRO_5043689530" description="Glycoside hydrolase family 5 domain-containing protein" evidence="1">
    <location>
        <begin position="29"/>
        <end position="467"/>
    </location>
</feature>
<accession>A0AAW6U425</accession>
<dbReference type="InterPro" id="IPR051923">
    <property type="entry name" value="Glycosyl_Hydrolase_39"/>
</dbReference>
<proteinExistence type="predicted"/>
<dbReference type="EMBL" id="JASCXX010000020">
    <property type="protein sequence ID" value="MDI6450429.1"/>
    <property type="molecule type" value="Genomic_DNA"/>
</dbReference>
<protein>
    <recommendedName>
        <fullName evidence="4">Glycoside hydrolase family 5 domain-containing protein</fullName>
    </recommendedName>
</protein>
<reference evidence="2" key="1">
    <citation type="submission" date="2023-05" db="EMBL/GenBank/DDBJ databases">
        <title>Anaerotaeda fermentans gen. nov., sp. nov., a novel anaerobic planctomycete of the new family within the order Sedimentisphaerales isolated from Taman Peninsula, Russia.</title>
        <authorList>
            <person name="Khomyakova M.A."/>
            <person name="Merkel A.Y."/>
            <person name="Slobodkin A.I."/>
        </authorList>
    </citation>
    <scope>NUCLEOTIDE SEQUENCE</scope>
    <source>
        <strain evidence="2">M17dextr</strain>
    </source>
</reference>
<dbReference type="RefSeq" id="WP_349245840.1">
    <property type="nucleotide sequence ID" value="NZ_JASCXX010000020.1"/>
</dbReference>
<feature type="signal peptide" evidence="1">
    <location>
        <begin position="1"/>
        <end position="28"/>
    </location>
</feature>
<dbReference type="Proteomes" id="UP001431776">
    <property type="component" value="Unassembled WGS sequence"/>
</dbReference>
<organism evidence="2 3">
    <name type="scientific">Anaerobaca lacustris</name>
    <dbReference type="NCBI Taxonomy" id="3044600"/>
    <lineage>
        <taxon>Bacteria</taxon>
        <taxon>Pseudomonadati</taxon>
        <taxon>Planctomycetota</taxon>
        <taxon>Phycisphaerae</taxon>
        <taxon>Sedimentisphaerales</taxon>
        <taxon>Anaerobacaceae</taxon>
        <taxon>Anaerobaca</taxon>
    </lineage>
</organism>
<evidence type="ECO:0008006" key="4">
    <source>
        <dbReference type="Google" id="ProtNLM"/>
    </source>
</evidence>
<dbReference type="PANTHER" id="PTHR12631">
    <property type="entry name" value="ALPHA-L-IDURONIDASE"/>
    <property type="match status" value="1"/>
</dbReference>
<dbReference type="SUPFAM" id="SSF51445">
    <property type="entry name" value="(Trans)glycosidases"/>
    <property type="match status" value="1"/>
</dbReference>
<gene>
    <name evidence="2" type="ORF">QJ522_15310</name>
</gene>
<dbReference type="Gene3D" id="3.20.20.80">
    <property type="entry name" value="Glycosidases"/>
    <property type="match status" value="1"/>
</dbReference>
<dbReference type="GO" id="GO:0004553">
    <property type="term" value="F:hydrolase activity, hydrolyzing O-glycosyl compounds"/>
    <property type="evidence" value="ECO:0007669"/>
    <property type="project" value="TreeGrafter"/>
</dbReference>